<name>A0ABZ2HHG7_9RHOB</name>
<reference evidence="2 3" key="1">
    <citation type="submission" date="2023-10" db="EMBL/GenBank/DDBJ databases">
        <title>Roseovarius strain S88 nov., isolated from a marine algae.</title>
        <authorList>
            <person name="Lee M.W."/>
            <person name="Lee J.K."/>
            <person name="Kim J.M."/>
            <person name="Choi D.G."/>
            <person name="Baek J.H."/>
            <person name="Bayburt H."/>
            <person name="Jung J.J."/>
            <person name="Han D.M."/>
            <person name="Jeon C.O."/>
        </authorList>
    </citation>
    <scope>NUCLEOTIDE SEQUENCE [LARGE SCALE GENOMIC DNA]</scope>
    <source>
        <strain evidence="2 3">S88</strain>
    </source>
</reference>
<protein>
    <recommendedName>
        <fullName evidence="4">PilZ domain-containing protein</fullName>
    </recommendedName>
</protein>
<evidence type="ECO:0000313" key="2">
    <source>
        <dbReference type="EMBL" id="WWR47486.1"/>
    </source>
</evidence>
<evidence type="ECO:0000313" key="3">
    <source>
        <dbReference type="Proteomes" id="UP001364156"/>
    </source>
</evidence>
<proteinExistence type="predicted"/>
<dbReference type="RefSeq" id="WP_338550310.1">
    <property type="nucleotide sequence ID" value="NZ_CP146069.1"/>
</dbReference>
<keyword evidence="3" id="KW-1185">Reference proteome</keyword>
<accession>A0ABZ2HHG7</accession>
<feature type="compositionally biased region" description="Basic and acidic residues" evidence="1">
    <location>
        <begin position="97"/>
        <end position="109"/>
    </location>
</feature>
<gene>
    <name evidence="2" type="ORF">RZ517_04745</name>
</gene>
<organism evidence="2 3">
    <name type="scientific">Roseovarius phycicola</name>
    <dbReference type="NCBI Taxonomy" id="3080976"/>
    <lineage>
        <taxon>Bacteria</taxon>
        <taxon>Pseudomonadati</taxon>
        <taxon>Pseudomonadota</taxon>
        <taxon>Alphaproteobacteria</taxon>
        <taxon>Rhodobacterales</taxon>
        <taxon>Roseobacteraceae</taxon>
        <taxon>Roseovarius</taxon>
    </lineage>
</organism>
<evidence type="ECO:0000256" key="1">
    <source>
        <dbReference type="SAM" id="MobiDB-lite"/>
    </source>
</evidence>
<evidence type="ECO:0008006" key="4">
    <source>
        <dbReference type="Google" id="ProtNLM"/>
    </source>
</evidence>
<dbReference type="EMBL" id="CP146069">
    <property type="protein sequence ID" value="WWR47486.1"/>
    <property type="molecule type" value="Genomic_DNA"/>
</dbReference>
<dbReference type="Proteomes" id="UP001364156">
    <property type="component" value="Chromosome"/>
</dbReference>
<sequence length="125" mass="13997">MAQITRYPFASHLRAEASSHIRHYREGKIRREGRGLSFWFDPTRGSIIEVPLADRELTFLVKSQSSDYQDLAVQGTVLWRVARGGCGAALGPAGFHPRSEDRKAEEQARGPHPLCAERIVPAICR</sequence>
<feature type="region of interest" description="Disordered" evidence="1">
    <location>
        <begin position="91"/>
        <end position="110"/>
    </location>
</feature>